<accession>A0A165EJ73</accession>
<reference evidence="1 2" key="1">
    <citation type="journal article" date="2016" name="Mol. Biol. Evol.">
        <title>Comparative Genomics of Early-Diverging Mushroom-Forming Fungi Provides Insights into the Origins of Lignocellulose Decay Capabilities.</title>
        <authorList>
            <person name="Nagy L.G."/>
            <person name="Riley R."/>
            <person name="Tritt A."/>
            <person name="Adam C."/>
            <person name="Daum C."/>
            <person name="Floudas D."/>
            <person name="Sun H."/>
            <person name="Yadav J.S."/>
            <person name="Pangilinan J."/>
            <person name="Larsson K.H."/>
            <person name="Matsuura K."/>
            <person name="Barry K."/>
            <person name="Labutti K."/>
            <person name="Kuo R."/>
            <person name="Ohm R.A."/>
            <person name="Bhattacharya S.S."/>
            <person name="Shirouzu T."/>
            <person name="Yoshinaga Y."/>
            <person name="Martin F.M."/>
            <person name="Grigoriev I.V."/>
            <person name="Hibbett D.S."/>
        </authorList>
    </citation>
    <scope>NUCLEOTIDE SEQUENCE [LARGE SCALE GENOMIC DNA]</scope>
    <source>
        <strain evidence="1 2">93-53</strain>
    </source>
</reference>
<protein>
    <recommendedName>
        <fullName evidence="3">Transposase domain-containing protein</fullName>
    </recommendedName>
</protein>
<dbReference type="PANTHER" id="PTHR46579:SF2">
    <property type="entry name" value="C2H2-TYPE DOMAIN-CONTAINING PROTEIN"/>
    <property type="match status" value="1"/>
</dbReference>
<sequence length="179" mass="20798">VYLCGIIPGPKAPSLQQINHFLRPLIDEMLEFWEGGVYMARTALYKDGRLTRCAIIPLIADLGVVKKTAGQASHSATWFCSFCKIQKKDLNNVYPETWGTRTCDEHRLHAYQWRDAATEKQRETLFKRHGVRYSELLRLPYWKPSRYVVLETMHNLFLGILQCHCRTFFGMDVKSASRD</sequence>
<dbReference type="EMBL" id="KV427620">
    <property type="protein sequence ID" value="KZT07162.1"/>
    <property type="molecule type" value="Genomic_DNA"/>
</dbReference>
<dbReference type="Pfam" id="PF02992">
    <property type="entry name" value="Transposase_21"/>
    <property type="match status" value="1"/>
</dbReference>
<feature type="non-terminal residue" evidence="1">
    <location>
        <position position="1"/>
    </location>
</feature>
<gene>
    <name evidence="1" type="ORF">LAESUDRAFT_602187</name>
</gene>
<feature type="non-terminal residue" evidence="1">
    <location>
        <position position="179"/>
    </location>
</feature>
<evidence type="ECO:0008006" key="3">
    <source>
        <dbReference type="Google" id="ProtNLM"/>
    </source>
</evidence>
<name>A0A165EJ73_9APHY</name>
<dbReference type="InterPro" id="IPR004242">
    <property type="entry name" value="Transposase_21"/>
</dbReference>
<dbReference type="GeneID" id="63820105"/>
<evidence type="ECO:0000313" key="1">
    <source>
        <dbReference type="EMBL" id="KZT07162.1"/>
    </source>
</evidence>
<dbReference type="Proteomes" id="UP000076871">
    <property type="component" value="Unassembled WGS sequence"/>
</dbReference>
<proteinExistence type="predicted"/>
<keyword evidence="2" id="KW-1185">Reference proteome</keyword>
<dbReference type="RefSeq" id="XP_040764902.1">
    <property type="nucleotide sequence ID" value="XM_040903074.1"/>
</dbReference>
<organism evidence="1 2">
    <name type="scientific">Laetiporus sulphureus 93-53</name>
    <dbReference type="NCBI Taxonomy" id="1314785"/>
    <lineage>
        <taxon>Eukaryota</taxon>
        <taxon>Fungi</taxon>
        <taxon>Dikarya</taxon>
        <taxon>Basidiomycota</taxon>
        <taxon>Agaricomycotina</taxon>
        <taxon>Agaricomycetes</taxon>
        <taxon>Polyporales</taxon>
        <taxon>Laetiporus</taxon>
    </lineage>
</organism>
<dbReference type="OrthoDB" id="3269001at2759"/>
<dbReference type="InParanoid" id="A0A165EJ73"/>
<dbReference type="PANTHER" id="PTHR46579">
    <property type="entry name" value="F5/8 TYPE C DOMAIN-CONTAINING PROTEIN-RELATED"/>
    <property type="match status" value="1"/>
</dbReference>
<evidence type="ECO:0000313" key="2">
    <source>
        <dbReference type="Proteomes" id="UP000076871"/>
    </source>
</evidence>
<dbReference type="STRING" id="1314785.A0A165EJ73"/>
<dbReference type="AlphaFoldDB" id="A0A165EJ73"/>